<dbReference type="Pfam" id="PF01047">
    <property type="entry name" value="MarR"/>
    <property type="match status" value="1"/>
</dbReference>
<proteinExistence type="predicted"/>
<dbReference type="Gene3D" id="1.10.10.10">
    <property type="entry name" value="Winged helix-like DNA-binding domain superfamily/Winged helix DNA-binding domain"/>
    <property type="match status" value="1"/>
</dbReference>
<evidence type="ECO:0000259" key="4">
    <source>
        <dbReference type="PROSITE" id="PS50995"/>
    </source>
</evidence>
<gene>
    <name evidence="5" type="ORF">ABZ510_04440</name>
</gene>
<dbReference type="EMBL" id="JBEYBF010000002">
    <property type="protein sequence ID" value="MEU1951087.1"/>
    <property type="molecule type" value="Genomic_DNA"/>
</dbReference>
<evidence type="ECO:0000313" key="6">
    <source>
        <dbReference type="Proteomes" id="UP001550628"/>
    </source>
</evidence>
<dbReference type="RefSeq" id="WP_245713302.1">
    <property type="nucleotide sequence ID" value="NZ_JBEXYG010000001.1"/>
</dbReference>
<evidence type="ECO:0000256" key="3">
    <source>
        <dbReference type="ARBA" id="ARBA00023163"/>
    </source>
</evidence>
<keyword evidence="6" id="KW-1185">Reference proteome</keyword>
<dbReference type="Proteomes" id="UP001550628">
    <property type="component" value="Unassembled WGS sequence"/>
</dbReference>
<comment type="caution">
    <text evidence="5">The sequence shown here is derived from an EMBL/GenBank/DDBJ whole genome shotgun (WGS) entry which is preliminary data.</text>
</comment>
<dbReference type="PANTHER" id="PTHR39515:SF2">
    <property type="entry name" value="HTH-TYPE TRANSCRIPTIONAL REGULATOR RV0880"/>
    <property type="match status" value="1"/>
</dbReference>
<reference evidence="5 6" key="1">
    <citation type="submission" date="2024-06" db="EMBL/GenBank/DDBJ databases">
        <title>The Natural Products Discovery Center: Release of the First 8490 Sequenced Strains for Exploring Actinobacteria Biosynthetic Diversity.</title>
        <authorList>
            <person name="Kalkreuter E."/>
            <person name="Kautsar S.A."/>
            <person name="Yang D."/>
            <person name="Bader C.D."/>
            <person name="Teijaro C.N."/>
            <person name="Fluegel L."/>
            <person name="Davis C.M."/>
            <person name="Simpson J.R."/>
            <person name="Lauterbach L."/>
            <person name="Steele A.D."/>
            <person name="Gui C."/>
            <person name="Meng S."/>
            <person name="Li G."/>
            <person name="Viehrig K."/>
            <person name="Ye F."/>
            <person name="Su P."/>
            <person name="Kiefer A.F."/>
            <person name="Nichols A."/>
            <person name="Cepeda A.J."/>
            <person name="Yan W."/>
            <person name="Fan B."/>
            <person name="Jiang Y."/>
            <person name="Adhikari A."/>
            <person name="Zheng C.-J."/>
            <person name="Schuster L."/>
            <person name="Cowan T.M."/>
            <person name="Smanski M.J."/>
            <person name="Chevrette M.G."/>
            <person name="De Carvalho L.P.S."/>
            <person name="Shen B."/>
        </authorList>
    </citation>
    <scope>NUCLEOTIDE SEQUENCE [LARGE SCALE GENOMIC DNA]</scope>
    <source>
        <strain evidence="5 6">NPDC019708</strain>
    </source>
</reference>
<sequence length="156" mass="16438">MGAMEGISATGALGTPAEVATLYHLLTRINRTLRTRGQSRNLSAGVASALWTIINHAPIRLSTLAERESVSAPTISRIVAVLEGHGYVERTPDPDDGRARLLNPTPAGIELIADARTRRAQVLADAVDSLGPDDRETVGRGIAILAGALGMTRPAR</sequence>
<evidence type="ECO:0000313" key="5">
    <source>
        <dbReference type="EMBL" id="MEU1951087.1"/>
    </source>
</evidence>
<feature type="domain" description="HTH marR-type" evidence="4">
    <location>
        <begin position="19"/>
        <end position="147"/>
    </location>
</feature>
<dbReference type="InterPro" id="IPR052526">
    <property type="entry name" value="HTH-type_Bedaq_tolerance"/>
</dbReference>
<keyword evidence="1" id="KW-0805">Transcription regulation</keyword>
<keyword evidence="2" id="KW-0238">DNA-binding</keyword>
<dbReference type="SMART" id="SM00347">
    <property type="entry name" value="HTH_MARR"/>
    <property type="match status" value="1"/>
</dbReference>
<evidence type="ECO:0000256" key="1">
    <source>
        <dbReference type="ARBA" id="ARBA00023015"/>
    </source>
</evidence>
<dbReference type="InterPro" id="IPR036390">
    <property type="entry name" value="WH_DNA-bd_sf"/>
</dbReference>
<organism evidence="5 6">
    <name type="scientific">Nocardia rhamnosiphila</name>
    <dbReference type="NCBI Taxonomy" id="426716"/>
    <lineage>
        <taxon>Bacteria</taxon>
        <taxon>Bacillati</taxon>
        <taxon>Actinomycetota</taxon>
        <taxon>Actinomycetes</taxon>
        <taxon>Mycobacteriales</taxon>
        <taxon>Nocardiaceae</taxon>
        <taxon>Nocardia</taxon>
    </lineage>
</organism>
<dbReference type="SUPFAM" id="SSF46785">
    <property type="entry name" value="Winged helix' DNA-binding domain"/>
    <property type="match status" value="1"/>
</dbReference>
<dbReference type="PROSITE" id="PS01117">
    <property type="entry name" value="HTH_MARR_1"/>
    <property type="match status" value="1"/>
</dbReference>
<dbReference type="PROSITE" id="PS50995">
    <property type="entry name" value="HTH_MARR_2"/>
    <property type="match status" value="1"/>
</dbReference>
<keyword evidence="3" id="KW-0804">Transcription</keyword>
<accession>A0ABV2WJN1</accession>
<name>A0ABV2WJN1_9NOCA</name>
<dbReference type="InterPro" id="IPR000835">
    <property type="entry name" value="HTH_MarR-typ"/>
</dbReference>
<protein>
    <submittedName>
        <fullName evidence="5">MarR family transcriptional regulator</fullName>
    </submittedName>
</protein>
<evidence type="ECO:0000256" key="2">
    <source>
        <dbReference type="ARBA" id="ARBA00023125"/>
    </source>
</evidence>
<dbReference type="GeneID" id="96245719"/>
<dbReference type="InterPro" id="IPR023187">
    <property type="entry name" value="Tscrpt_reg_MarR-type_CS"/>
</dbReference>
<dbReference type="PANTHER" id="PTHR39515">
    <property type="entry name" value="CONSERVED PROTEIN"/>
    <property type="match status" value="1"/>
</dbReference>
<dbReference type="InterPro" id="IPR036388">
    <property type="entry name" value="WH-like_DNA-bd_sf"/>
</dbReference>